<reference evidence="1 2" key="1">
    <citation type="submission" date="2016-11" db="EMBL/GenBank/DDBJ databases">
        <authorList>
            <person name="Jaros S."/>
            <person name="Januszkiewicz K."/>
            <person name="Wedrychowicz H."/>
        </authorList>
    </citation>
    <scope>NUCLEOTIDE SEQUENCE [LARGE SCALE GENOMIC DNA]</scope>
    <source>
        <strain evidence="1 2">CGMCC 1.6102</strain>
    </source>
</reference>
<protein>
    <recommendedName>
        <fullName evidence="3">DUF4221 domain-containing protein</fullName>
    </recommendedName>
</protein>
<evidence type="ECO:0000313" key="2">
    <source>
        <dbReference type="Proteomes" id="UP000184513"/>
    </source>
</evidence>
<dbReference type="EMBL" id="FRCY01000003">
    <property type="protein sequence ID" value="SHM79538.1"/>
    <property type="molecule type" value="Genomic_DNA"/>
</dbReference>
<name>A0A1M7LNE3_9BACT</name>
<evidence type="ECO:0008006" key="3">
    <source>
        <dbReference type="Google" id="ProtNLM"/>
    </source>
</evidence>
<gene>
    <name evidence="1" type="ORF">SAMN04488057_103353</name>
</gene>
<dbReference type="OrthoDB" id="833511at2"/>
<sequence length="375" mass="43348">MKKYTIVISLLGIFGCSENKSEVESNFKLTQDTVVIDPKGSIINLKDGLNSPELSKDGKYLYHYTDGEAKFDKINLNNLELEGTLQFDKEGPNGMGSYIGGYALTAGDQLMIWSYGLNALFDQGGQKIRDLKLSKIARELQGSEIFPLRLMEHSSDLNRIFGLYVKWQDYQYFIMKFDLENESYEKVPLPETQKLDEFRMAIQNNGRPAGGFGPKPRLTNFQDKIVLTNSAYNEAYVYDIRLDSLYLITWVSELTANQNEYKLPKAIELDQAGEHSRKYMESINFMDPKWDPVSQRFIRLSYKTKFGKELNEFGEAEETGAEVFLTVLDKDLNIIKETYLERYEKRPSPHFFIDNKIWLYENVNDELGFVRITVD</sequence>
<evidence type="ECO:0000313" key="1">
    <source>
        <dbReference type="EMBL" id="SHM79538.1"/>
    </source>
</evidence>
<dbReference type="InterPro" id="IPR025316">
    <property type="entry name" value="DUF4221"/>
</dbReference>
<dbReference type="AlphaFoldDB" id="A0A1M7LNE3"/>
<accession>A0A1M7LNE3</accession>
<organism evidence="1 2">
    <name type="scientific">Cyclobacterium lianum</name>
    <dbReference type="NCBI Taxonomy" id="388280"/>
    <lineage>
        <taxon>Bacteria</taxon>
        <taxon>Pseudomonadati</taxon>
        <taxon>Bacteroidota</taxon>
        <taxon>Cytophagia</taxon>
        <taxon>Cytophagales</taxon>
        <taxon>Cyclobacteriaceae</taxon>
        <taxon>Cyclobacterium</taxon>
    </lineage>
</organism>
<dbReference type="PROSITE" id="PS51257">
    <property type="entry name" value="PROKAR_LIPOPROTEIN"/>
    <property type="match status" value="1"/>
</dbReference>
<keyword evidence="2" id="KW-1185">Reference proteome</keyword>
<dbReference type="RefSeq" id="WP_073093774.1">
    <property type="nucleotide sequence ID" value="NZ_FRCY01000003.1"/>
</dbReference>
<dbReference type="Proteomes" id="UP000184513">
    <property type="component" value="Unassembled WGS sequence"/>
</dbReference>
<dbReference type="Pfam" id="PF13970">
    <property type="entry name" value="DUF4221"/>
    <property type="match status" value="1"/>
</dbReference>
<proteinExistence type="predicted"/>